<dbReference type="Pfam" id="PF03067">
    <property type="entry name" value="LPMO_10"/>
    <property type="match status" value="1"/>
</dbReference>
<dbReference type="EMBL" id="VDMD01000003">
    <property type="protein sequence ID" value="TRM67181.1"/>
    <property type="molecule type" value="Genomic_DNA"/>
</dbReference>
<feature type="chain" id="PRO_5021951626" description="Chitin-binding type-4 domain-containing protein" evidence="7">
    <location>
        <begin position="24"/>
        <end position="196"/>
    </location>
</feature>
<keyword evidence="10" id="KW-1185">Reference proteome</keyword>
<dbReference type="PANTHER" id="PTHR36575:SF2">
    <property type="entry name" value="CHITIN-BINDING TYPE-4 DOMAIN-CONTAINING PROTEIN-RELATED"/>
    <property type="match status" value="1"/>
</dbReference>
<evidence type="ECO:0000313" key="9">
    <source>
        <dbReference type="EMBL" id="TRM67181.1"/>
    </source>
</evidence>
<reference evidence="9 10" key="1">
    <citation type="journal article" date="2019" name="New Phytol.">
        <title>Comparative genomics reveals unique wood-decay strategies and fruiting body development in the Schizophyllaceae.</title>
        <authorList>
            <person name="Almasi E."/>
            <person name="Sahu N."/>
            <person name="Krizsan K."/>
            <person name="Balint B."/>
            <person name="Kovacs G.M."/>
            <person name="Kiss B."/>
            <person name="Cseklye J."/>
            <person name="Drula E."/>
            <person name="Henrissat B."/>
            <person name="Nagy I."/>
            <person name="Chovatia M."/>
            <person name="Adam C."/>
            <person name="LaButti K."/>
            <person name="Lipzen A."/>
            <person name="Riley R."/>
            <person name="Grigoriev I.V."/>
            <person name="Nagy L.G."/>
        </authorList>
    </citation>
    <scope>NUCLEOTIDE SEQUENCE [LARGE SCALE GENOMIC DNA]</scope>
    <source>
        <strain evidence="9 10">NL-1724</strain>
    </source>
</reference>
<proteinExistence type="inferred from homology"/>
<evidence type="ECO:0000256" key="5">
    <source>
        <dbReference type="ARBA" id="ARBA00023180"/>
    </source>
</evidence>
<dbReference type="GO" id="GO:0046872">
    <property type="term" value="F:metal ion binding"/>
    <property type="evidence" value="ECO:0007669"/>
    <property type="project" value="UniProtKB-KW"/>
</dbReference>
<dbReference type="STRING" id="97359.A0A550CQV7"/>
<accession>A0A550CQV7</accession>
<comment type="similarity">
    <text evidence="6">Belongs to the polysaccharide monooxygenase AA13 family.</text>
</comment>
<dbReference type="OrthoDB" id="120613at2759"/>
<keyword evidence="7" id="KW-0732">Signal</keyword>
<dbReference type="Proteomes" id="UP000320762">
    <property type="component" value="Unassembled WGS sequence"/>
</dbReference>
<dbReference type="Gene3D" id="2.70.50.70">
    <property type="match status" value="1"/>
</dbReference>
<keyword evidence="3" id="KW-0186">Copper</keyword>
<keyword evidence="4" id="KW-1015">Disulfide bond</keyword>
<protein>
    <recommendedName>
        <fullName evidence="8">Chitin-binding type-4 domain-containing protein</fullName>
    </recommendedName>
</protein>
<organism evidence="9 10">
    <name type="scientific">Schizophyllum amplum</name>
    <dbReference type="NCBI Taxonomy" id="97359"/>
    <lineage>
        <taxon>Eukaryota</taxon>
        <taxon>Fungi</taxon>
        <taxon>Dikarya</taxon>
        <taxon>Basidiomycota</taxon>
        <taxon>Agaricomycotina</taxon>
        <taxon>Agaricomycetes</taxon>
        <taxon>Agaricomycetidae</taxon>
        <taxon>Agaricales</taxon>
        <taxon>Schizophyllaceae</taxon>
        <taxon>Schizophyllum</taxon>
    </lineage>
</organism>
<dbReference type="AlphaFoldDB" id="A0A550CQV7"/>
<comment type="caution">
    <text evidence="9">The sequence shown here is derived from an EMBL/GenBank/DDBJ whole genome shotgun (WGS) entry which is preliminary data.</text>
</comment>
<evidence type="ECO:0000256" key="2">
    <source>
        <dbReference type="ARBA" id="ARBA00022723"/>
    </source>
</evidence>
<dbReference type="InterPro" id="IPR004302">
    <property type="entry name" value="Cellulose/chitin-bd_N"/>
</dbReference>
<evidence type="ECO:0000256" key="7">
    <source>
        <dbReference type="SAM" id="SignalP"/>
    </source>
</evidence>
<keyword evidence="5" id="KW-0325">Glycoprotein</keyword>
<feature type="signal peptide" evidence="7">
    <location>
        <begin position="1"/>
        <end position="23"/>
    </location>
</feature>
<keyword evidence="2" id="KW-0479">Metal-binding</keyword>
<dbReference type="PANTHER" id="PTHR36575">
    <property type="entry name" value="BINDING PROTEIN, PUTATIVE (AFU_ORTHOLOGUE AFUA_1G14430)-RELATED"/>
    <property type="match status" value="1"/>
</dbReference>
<feature type="domain" description="Chitin-binding type-4" evidence="8">
    <location>
        <begin position="24"/>
        <end position="193"/>
    </location>
</feature>
<evidence type="ECO:0000256" key="3">
    <source>
        <dbReference type="ARBA" id="ARBA00023008"/>
    </source>
</evidence>
<dbReference type="InterPro" id="IPR052282">
    <property type="entry name" value="Starch-active_LPMO"/>
</dbReference>
<gene>
    <name evidence="9" type="ORF">BD626DRAFT_581834</name>
</gene>
<name>A0A550CQV7_9AGAR</name>
<evidence type="ECO:0000256" key="6">
    <source>
        <dbReference type="ARBA" id="ARBA00034311"/>
    </source>
</evidence>
<evidence type="ECO:0000313" key="10">
    <source>
        <dbReference type="Proteomes" id="UP000320762"/>
    </source>
</evidence>
<evidence type="ECO:0000256" key="4">
    <source>
        <dbReference type="ARBA" id="ARBA00023157"/>
    </source>
</evidence>
<sequence length="196" mass="20923">MMFSQSLVSLSAAALLVLPHVSAHGVVTSPAPRTTGSASEAACGTAVTKKLASDKYGPIQDAQDKADSGYDEAACSIYFCRGYKYEDNEDKLQTYAVGDVVDFKVDMEAHHTGIANVSIVDVVTQSLIGDALKDWPVYANDSLGPANWPADETSFSVTIPDVTSQCSEAGACAIQWWWYGTGNDQTYESCVDFVIG</sequence>
<evidence type="ECO:0000256" key="1">
    <source>
        <dbReference type="ARBA" id="ARBA00001973"/>
    </source>
</evidence>
<comment type="cofactor">
    <cofactor evidence="1">
        <name>Cu(2+)</name>
        <dbReference type="ChEBI" id="CHEBI:29036"/>
    </cofactor>
</comment>
<evidence type="ECO:0000259" key="8">
    <source>
        <dbReference type="Pfam" id="PF03067"/>
    </source>
</evidence>